<dbReference type="Gene3D" id="1.10.10.10">
    <property type="entry name" value="Winged helix-like DNA-binding domain superfamily/Winged helix DNA-binding domain"/>
    <property type="match status" value="1"/>
</dbReference>
<protein>
    <recommendedName>
        <fullName evidence="1">ANTAR domain-containing protein</fullName>
    </recommendedName>
</protein>
<gene>
    <name evidence="2" type="ORF">FHU31_002047</name>
</gene>
<reference evidence="2 3" key="1">
    <citation type="submission" date="2020-03" db="EMBL/GenBank/DDBJ databases">
        <title>Sequencing the genomes of 1000 actinobacteria strains.</title>
        <authorList>
            <person name="Klenk H.-P."/>
        </authorList>
    </citation>
    <scope>NUCLEOTIDE SEQUENCE [LARGE SCALE GENOMIC DNA]</scope>
    <source>
        <strain evidence="2 3">DSM 44556</strain>
    </source>
</reference>
<organism evidence="2 3">
    <name type="scientific">Mycolicibacterium fluoranthenivorans</name>
    <dbReference type="NCBI Taxonomy" id="258505"/>
    <lineage>
        <taxon>Bacteria</taxon>
        <taxon>Bacillati</taxon>
        <taxon>Actinomycetota</taxon>
        <taxon>Actinomycetes</taxon>
        <taxon>Mycobacteriales</taxon>
        <taxon>Mycobacteriaceae</taxon>
        <taxon>Mycolicibacterium</taxon>
    </lineage>
</organism>
<dbReference type="GO" id="GO:0003723">
    <property type="term" value="F:RNA binding"/>
    <property type="evidence" value="ECO:0007669"/>
    <property type="project" value="InterPro"/>
</dbReference>
<dbReference type="AlphaFoldDB" id="A0A7X5TYF8"/>
<dbReference type="InterPro" id="IPR005561">
    <property type="entry name" value="ANTAR"/>
</dbReference>
<feature type="domain" description="ANTAR" evidence="1">
    <location>
        <begin position="1"/>
        <end position="55"/>
    </location>
</feature>
<evidence type="ECO:0000259" key="1">
    <source>
        <dbReference type="PROSITE" id="PS50921"/>
    </source>
</evidence>
<dbReference type="InterPro" id="IPR036388">
    <property type="entry name" value="WH-like_DNA-bd_sf"/>
</dbReference>
<name>A0A7X5TYF8_9MYCO</name>
<evidence type="ECO:0000313" key="2">
    <source>
        <dbReference type="EMBL" id="NIH95091.1"/>
    </source>
</evidence>
<sequence length="158" mass="16254">MSDLIAGIEERRQVEIAVGVLMGLSNCSQDEALRDFGAAVRESPVKAIDLATALIEMADDKVSPRYLQGMAPRCTAAGGTCCSEGTCCQGSAGPGGEFLASRSVGAGISSPQQDSFSCGHERCPRRIRVTMSDPAAAVGEEVCAADGLGQVPALRGGY</sequence>
<dbReference type="PROSITE" id="PS50921">
    <property type="entry name" value="ANTAR"/>
    <property type="match status" value="1"/>
</dbReference>
<dbReference type="EMBL" id="JAANOW010000001">
    <property type="protein sequence ID" value="NIH95091.1"/>
    <property type="molecule type" value="Genomic_DNA"/>
</dbReference>
<keyword evidence="3" id="KW-1185">Reference proteome</keyword>
<dbReference type="RefSeq" id="WP_167157942.1">
    <property type="nucleotide sequence ID" value="NZ_JAANOW010000001.1"/>
</dbReference>
<proteinExistence type="predicted"/>
<accession>A0A7X5TYF8</accession>
<comment type="caution">
    <text evidence="2">The sequence shown here is derived from an EMBL/GenBank/DDBJ whole genome shotgun (WGS) entry which is preliminary data.</text>
</comment>
<dbReference type="Proteomes" id="UP000547444">
    <property type="component" value="Unassembled WGS sequence"/>
</dbReference>
<evidence type="ECO:0000313" key="3">
    <source>
        <dbReference type="Proteomes" id="UP000547444"/>
    </source>
</evidence>